<dbReference type="AlphaFoldDB" id="A0A5N5GF94"/>
<dbReference type="Proteomes" id="UP000327157">
    <property type="component" value="Unassembled WGS sequence"/>
</dbReference>
<evidence type="ECO:0000313" key="1">
    <source>
        <dbReference type="EMBL" id="KAB2612152.1"/>
    </source>
</evidence>
<name>A0A5N5GF94_9ROSA</name>
<evidence type="ECO:0000313" key="2">
    <source>
        <dbReference type="Proteomes" id="UP000327157"/>
    </source>
</evidence>
<proteinExistence type="predicted"/>
<protein>
    <submittedName>
        <fullName evidence="1">Uncharacterized protein</fullName>
    </submittedName>
</protein>
<organism evidence="1 2">
    <name type="scientific">Pyrus ussuriensis x Pyrus communis</name>
    <dbReference type="NCBI Taxonomy" id="2448454"/>
    <lineage>
        <taxon>Eukaryota</taxon>
        <taxon>Viridiplantae</taxon>
        <taxon>Streptophyta</taxon>
        <taxon>Embryophyta</taxon>
        <taxon>Tracheophyta</taxon>
        <taxon>Spermatophyta</taxon>
        <taxon>Magnoliopsida</taxon>
        <taxon>eudicotyledons</taxon>
        <taxon>Gunneridae</taxon>
        <taxon>Pentapetalae</taxon>
        <taxon>rosids</taxon>
        <taxon>fabids</taxon>
        <taxon>Rosales</taxon>
        <taxon>Rosaceae</taxon>
        <taxon>Amygdaloideae</taxon>
        <taxon>Maleae</taxon>
        <taxon>Pyrus</taxon>
    </lineage>
</organism>
<keyword evidence="2" id="KW-1185">Reference proteome</keyword>
<dbReference type="EMBL" id="SMOL01000468">
    <property type="protein sequence ID" value="KAB2612152.1"/>
    <property type="molecule type" value="Genomic_DNA"/>
</dbReference>
<comment type="caution">
    <text evidence="1">The sequence shown here is derived from an EMBL/GenBank/DDBJ whole genome shotgun (WGS) entry which is preliminary data.</text>
</comment>
<reference evidence="1 2" key="2">
    <citation type="submission" date="2019-11" db="EMBL/GenBank/DDBJ databases">
        <title>A de novo genome assembly of a pear dwarfing rootstock.</title>
        <authorList>
            <person name="Wang F."/>
            <person name="Wang J."/>
            <person name="Li S."/>
            <person name="Zhang Y."/>
            <person name="Fang M."/>
            <person name="Ma L."/>
            <person name="Zhao Y."/>
            <person name="Jiang S."/>
        </authorList>
    </citation>
    <scope>NUCLEOTIDE SEQUENCE [LARGE SCALE GENOMIC DNA]</scope>
    <source>
        <strain evidence="1">S2</strain>
        <tissue evidence="1">Leaf</tissue>
    </source>
</reference>
<gene>
    <name evidence="1" type="ORF">D8674_036832</name>
</gene>
<sequence>MRCNLRASHSEVLRNLVARRSWGWGRAQGWGHSSTGLIAGYVGDGRAMTLVVQKNQGDRS</sequence>
<accession>A0A5N5GF94</accession>
<reference evidence="1 2" key="1">
    <citation type="submission" date="2019-09" db="EMBL/GenBank/DDBJ databases">
        <authorList>
            <person name="Ou C."/>
        </authorList>
    </citation>
    <scope>NUCLEOTIDE SEQUENCE [LARGE SCALE GENOMIC DNA]</scope>
    <source>
        <strain evidence="1">S2</strain>
        <tissue evidence="1">Leaf</tissue>
    </source>
</reference>